<dbReference type="InterPro" id="IPR004307">
    <property type="entry name" value="TspO_MBR"/>
</dbReference>
<dbReference type="Gene3D" id="1.20.1260.100">
    <property type="entry name" value="TspO/MBR protein"/>
    <property type="match status" value="1"/>
</dbReference>
<feature type="transmembrane region" description="Helical" evidence="7">
    <location>
        <begin position="182"/>
        <end position="204"/>
    </location>
</feature>
<feature type="region of interest" description="Disordered" evidence="6">
    <location>
        <begin position="351"/>
        <end position="390"/>
    </location>
</feature>
<gene>
    <name evidence="8" type="ORF">JD79_04159</name>
</gene>
<feature type="transmembrane region" description="Helical" evidence="7">
    <location>
        <begin position="210"/>
        <end position="231"/>
    </location>
</feature>
<evidence type="ECO:0000256" key="6">
    <source>
        <dbReference type="SAM" id="MobiDB-lite"/>
    </source>
</evidence>
<dbReference type="EMBL" id="QGTX01000001">
    <property type="protein sequence ID" value="PWW24965.1"/>
    <property type="molecule type" value="Genomic_DNA"/>
</dbReference>
<protein>
    <submittedName>
        <fullName evidence="8">TspO/MBR related protein</fullName>
    </submittedName>
</protein>
<evidence type="ECO:0000256" key="1">
    <source>
        <dbReference type="ARBA" id="ARBA00004141"/>
    </source>
</evidence>
<feature type="region of interest" description="Disordered" evidence="6">
    <location>
        <begin position="319"/>
        <end position="339"/>
    </location>
</feature>
<evidence type="ECO:0000256" key="3">
    <source>
        <dbReference type="ARBA" id="ARBA00022692"/>
    </source>
</evidence>
<evidence type="ECO:0000313" key="9">
    <source>
        <dbReference type="Proteomes" id="UP000246661"/>
    </source>
</evidence>
<feature type="transmembrane region" description="Helical" evidence="7">
    <location>
        <begin position="15"/>
        <end position="39"/>
    </location>
</feature>
<keyword evidence="5 7" id="KW-0472">Membrane</keyword>
<evidence type="ECO:0000256" key="5">
    <source>
        <dbReference type="ARBA" id="ARBA00023136"/>
    </source>
</evidence>
<keyword evidence="4 7" id="KW-1133">Transmembrane helix</keyword>
<dbReference type="GO" id="GO:0016020">
    <property type="term" value="C:membrane"/>
    <property type="evidence" value="ECO:0007669"/>
    <property type="project" value="UniProtKB-SubCell"/>
</dbReference>
<name>A0A317QS72_9ACTN</name>
<feature type="region of interest" description="Disordered" evidence="6">
    <location>
        <begin position="406"/>
        <end position="438"/>
    </location>
</feature>
<evidence type="ECO:0000313" key="8">
    <source>
        <dbReference type="EMBL" id="PWW24965.1"/>
    </source>
</evidence>
<dbReference type="InterPro" id="IPR038330">
    <property type="entry name" value="TspO/MBR-related_sf"/>
</dbReference>
<dbReference type="Proteomes" id="UP000246661">
    <property type="component" value="Unassembled WGS sequence"/>
</dbReference>
<comment type="caution">
    <text evidence="8">The sequence shown here is derived from an EMBL/GenBank/DDBJ whole genome shotgun (WGS) entry which is preliminary data.</text>
</comment>
<accession>A0A317QS72</accession>
<evidence type="ECO:0000256" key="2">
    <source>
        <dbReference type="ARBA" id="ARBA00007524"/>
    </source>
</evidence>
<keyword evidence="3 7" id="KW-0812">Transmembrane</keyword>
<dbReference type="RefSeq" id="WP_170149291.1">
    <property type="nucleotide sequence ID" value="NZ_QGTX01000001.1"/>
</dbReference>
<dbReference type="AlphaFoldDB" id="A0A317QS72"/>
<keyword evidence="9" id="KW-1185">Reference proteome</keyword>
<organism evidence="8 9">
    <name type="scientific">Geodermatophilus normandii</name>
    <dbReference type="NCBI Taxonomy" id="1137989"/>
    <lineage>
        <taxon>Bacteria</taxon>
        <taxon>Bacillati</taxon>
        <taxon>Actinomycetota</taxon>
        <taxon>Actinomycetes</taxon>
        <taxon>Geodermatophilales</taxon>
        <taxon>Geodermatophilaceae</taxon>
        <taxon>Geodermatophilus</taxon>
    </lineage>
</organism>
<evidence type="ECO:0000256" key="7">
    <source>
        <dbReference type="SAM" id="Phobius"/>
    </source>
</evidence>
<evidence type="ECO:0000256" key="4">
    <source>
        <dbReference type="ARBA" id="ARBA00022989"/>
    </source>
</evidence>
<comment type="subcellular location">
    <subcellularLocation>
        <location evidence="1">Membrane</location>
        <topology evidence="1">Multi-pass membrane protein</topology>
    </subcellularLocation>
</comment>
<feature type="transmembrane region" description="Helical" evidence="7">
    <location>
        <begin position="298"/>
        <end position="318"/>
    </location>
</feature>
<feature type="transmembrane region" description="Helical" evidence="7">
    <location>
        <begin position="238"/>
        <end position="258"/>
    </location>
</feature>
<sequence>MSASPQPASPPPARALLTVPVAVAVLLTVVLTAFAWFAVRSAPHDLPLAVAGPAPAAAPVTAGLEAASPGAFDVRPVDDEAAARSAIEDREVYGAVVVDAAGPRLLVASAASPTVATALRQVATGLGAATGTPVPVEDVVPAPEADPRGAGLAAAALPLALGGIVTAALASRLVRGRGRRIATALAAAVAGGMVTATVLGSWLGSVEGSWWTTTGVVALGVAATALVLLGLHDLLGTPGLALGAATTVLLGNPLSGLAGAPELLPGAWGAVGQWLPPGATGTLLRSTSWFDGAGAGPALLVLTVWCLAGLALTGAGAATARRSRPAAPVPPSGRPCRPERAVLGAVGARSPGHLHRARRAHRAGGHGGHRRRPGLVPAPGRAARAAARPGLRDHGTALYVPLATAGTGAPRRAGPDGGAGCVPGRPPPGRGTAVGVPPRHRPALAAAEAVLLAVSSADLARRSARIDRTAGPALLPHADWTAFAAVPSTEIVRRDRRCPRPAAAAGSS</sequence>
<comment type="similarity">
    <text evidence="2">Belongs to the TspO/BZRP family.</text>
</comment>
<dbReference type="Pfam" id="PF03073">
    <property type="entry name" value="TspO_MBR"/>
    <property type="match status" value="1"/>
</dbReference>
<proteinExistence type="inferred from homology"/>
<feature type="compositionally biased region" description="Low complexity" evidence="6">
    <location>
        <begin position="374"/>
        <end position="389"/>
    </location>
</feature>
<reference evidence="9" key="1">
    <citation type="submission" date="2018-05" db="EMBL/GenBank/DDBJ databases">
        <authorList>
            <person name="Klenk H.-P."/>
            <person name="Huntemann M."/>
            <person name="Clum A."/>
            <person name="Pillay M."/>
            <person name="Palaniappan K."/>
            <person name="Varghese N."/>
            <person name="Mikhailova N."/>
            <person name="Stamatis D."/>
            <person name="Reddy T."/>
            <person name="Daum C."/>
            <person name="Shapiro N."/>
            <person name="Ivanova N."/>
            <person name="Kyrpides N."/>
            <person name="Woyke T."/>
        </authorList>
    </citation>
    <scope>NUCLEOTIDE SEQUENCE [LARGE SCALE GENOMIC DNA]</scope>
    <source>
        <strain evidence="9">DSM 45417</strain>
    </source>
</reference>
<feature type="compositionally biased region" description="Basic residues" evidence="6">
    <location>
        <begin position="352"/>
        <end position="373"/>
    </location>
</feature>